<evidence type="ECO:0000313" key="1">
    <source>
        <dbReference type="EMBL" id="EJW96366.1"/>
    </source>
</evidence>
<dbReference type="AlphaFoldDB" id="J9FN48"/>
<protein>
    <submittedName>
        <fullName evidence="1">Uncharacterized protein</fullName>
    </submittedName>
</protein>
<accession>J9FN48</accession>
<gene>
    <name evidence="1" type="ORF">EVA_15528</name>
</gene>
<proteinExistence type="predicted"/>
<organism evidence="1">
    <name type="scientific">gut metagenome</name>
    <dbReference type="NCBI Taxonomy" id="749906"/>
    <lineage>
        <taxon>unclassified sequences</taxon>
        <taxon>metagenomes</taxon>
        <taxon>organismal metagenomes</taxon>
    </lineage>
</organism>
<sequence>GETVTASPACLGKNLSGELSRVGRRLKLSAIGSRGLPEGKRPRL</sequence>
<feature type="non-terminal residue" evidence="1">
    <location>
        <position position="1"/>
    </location>
</feature>
<name>J9FN48_9ZZZZ</name>
<comment type="caution">
    <text evidence="1">The sequence shown here is derived from an EMBL/GenBank/DDBJ whole genome shotgun (WGS) entry which is preliminary data.</text>
</comment>
<reference evidence="1" key="1">
    <citation type="journal article" date="2012" name="PLoS ONE">
        <title>Gene sets for utilization of primary and secondary nutrition supplies in the distal gut of endangered iberian lynx.</title>
        <authorList>
            <person name="Alcaide M."/>
            <person name="Messina E."/>
            <person name="Richter M."/>
            <person name="Bargiela R."/>
            <person name="Peplies J."/>
            <person name="Huws S.A."/>
            <person name="Newbold C.J."/>
            <person name="Golyshin P.N."/>
            <person name="Simon M.A."/>
            <person name="Lopez G."/>
            <person name="Yakimov M.M."/>
            <person name="Ferrer M."/>
        </authorList>
    </citation>
    <scope>NUCLEOTIDE SEQUENCE</scope>
</reference>
<dbReference type="EMBL" id="AMCI01005319">
    <property type="protein sequence ID" value="EJW96366.1"/>
    <property type="molecule type" value="Genomic_DNA"/>
</dbReference>